<keyword evidence="2" id="KW-0378">Hydrolase</keyword>
<accession>A0A4S2JQL4</accession>
<dbReference type="FunFam" id="3.30.1640.10:FF:000002">
    <property type="entry name" value="DNA helicase"/>
    <property type="match status" value="1"/>
</dbReference>
<keyword evidence="2" id="KW-0067">ATP-binding</keyword>
<evidence type="ECO:0000259" key="1">
    <source>
        <dbReference type="Pfam" id="PF14551"/>
    </source>
</evidence>
<organism evidence="2 3">
    <name type="scientific">Temnothorax longispinosus</name>
    <dbReference type="NCBI Taxonomy" id="300112"/>
    <lineage>
        <taxon>Eukaryota</taxon>
        <taxon>Metazoa</taxon>
        <taxon>Ecdysozoa</taxon>
        <taxon>Arthropoda</taxon>
        <taxon>Hexapoda</taxon>
        <taxon>Insecta</taxon>
        <taxon>Pterygota</taxon>
        <taxon>Neoptera</taxon>
        <taxon>Endopterygota</taxon>
        <taxon>Hymenoptera</taxon>
        <taxon>Apocrita</taxon>
        <taxon>Aculeata</taxon>
        <taxon>Formicoidea</taxon>
        <taxon>Formicidae</taxon>
        <taxon>Myrmicinae</taxon>
        <taxon>Temnothorax</taxon>
    </lineage>
</organism>
<dbReference type="Pfam" id="PF14551">
    <property type="entry name" value="MCM_N"/>
    <property type="match status" value="1"/>
</dbReference>
<dbReference type="GO" id="GO:0004386">
    <property type="term" value="F:helicase activity"/>
    <property type="evidence" value="ECO:0007669"/>
    <property type="project" value="UniProtKB-KW"/>
</dbReference>
<dbReference type="EMBL" id="QBLH01003512">
    <property type="protein sequence ID" value="TGZ37786.1"/>
    <property type="molecule type" value="Genomic_DNA"/>
</dbReference>
<sequence>MDTEIDQNLEQITREYVDFLDDVEDQGIYATMVKNMIQEEKYRLVVNINDLRRKNPVRTASLLNNSFEEQLAFQNALNQYISSVDIDYAKGNKEFFVAFEGSFGNKHVTPRTLTSRFKKFIYEHDSFCCITGLIKMCTF</sequence>
<evidence type="ECO:0000313" key="2">
    <source>
        <dbReference type="EMBL" id="TGZ37786.1"/>
    </source>
</evidence>
<keyword evidence="2" id="KW-0347">Helicase</keyword>
<dbReference type="Gene3D" id="3.30.1640.10">
    <property type="entry name" value="mini-chromosome maintenance (MCM) complex, chain A, domain 1"/>
    <property type="match status" value="1"/>
</dbReference>
<feature type="domain" description="MCM N-terminal" evidence="1">
    <location>
        <begin position="14"/>
        <end position="100"/>
    </location>
</feature>
<dbReference type="Proteomes" id="UP000310200">
    <property type="component" value="Unassembled WGS sequence"/>
</dbReference>
<protein>
    <submittedName>
        <fullName evidence="2">DNA helicase</fullName>
    </submittedName>
</protein>
<keyword evidence="2" id="KW-0547">Nucleotide-binding</keyword>
<dbReference type="InterPro" id="IPR027925">
    <property type="entry name" value="MCM_N"/>
</dbReference>
<reference evidence="2 3" key="1">
    <citation type="journal article" date="2019" name="Philos. Trans. R. Soc. Lond., B, Biol. Sci.">
        <title>Ant behaviour and brain gene expression of defending hosts depend on the ecological success of the intruding social parasite.</title>
        <authorList>
            <person name="Kaur R."/>
            <person name="Stoldt M."/>
            <person name="Jongepier E."/>
            <person name="Feldmeyer B."/>
            <person name="Menzel F."/>
            <person name="Bornberg-Bauer E."/>
            <person name="Foitzik S."/>
        </authorList>
    </citation>
    <scope>NUCLEOTIDE SEQUENCE [LARGE SCALE GENOMIC DNA]</scope>
    <source>
        <tissue evidence="2">Whole body</tissue>
    </source>
</reference>
<dbReference type="AlphaFoldDB" id="A0A4S2JQL4"/>
<keyword evidence="3" id="KW-1185">Reference proteome</keyword>
<gene>
    <name evidence="2" type="ORF">DBV15_11201</name>
</gene>
<dbReference type="STRING" id="300112.A0A4S2JQL4"/>
<comment type="caution">
    <text evidence="2">The sequence shown here is derived from an EMBL/GenBank/DDBJ whole genome shotgun (WGS) entry which is preliminary data.</text>
</comment>
<name>A0A4S2JQL4_9HYME</name>
<dbReference type="InterPro" id="IPR012340">
    <property type="entry name" value="NA-bd_OB-fold"/>
</dbReference>
<evidence type="ECO:0000313" key="3">
    <source>
        <dbReference type="Proteomes" id="UP000310200"/>
    </source>
</evidence>
<proteinExistence type="predicted"/>
<dbReference type="SUPFAM" id="SSF50249">
    <property type="entry name" value="Nucleic acid-binding proteins"/>
    <property type="match status" value="1"/>
</dbReference>